<feature type="domain" description="Helicase C-terminal" evidence="13">
    <location>
        <begin position="471"/>
        <end position="669"/>
    </location>
</feature>
<gene>
    <name evidence="15" type="ORF">MSPICULIGERA_LOCUS15728</name>
</gene>
<evidence type="ECO:0000259" key="14">
    <source>
        <dbReference type="PROSITE" id="PS51195"/>
    </source>
</evidence>
<dbReference type="PROSITE" id="PS51192">
    <property type="entry name" value="HELICASE_ATP_BIND_1"/>
    <property type="match status" value="1"/>
</dbReference>
<dbReference type="InterPro" id="IPR027417">
    <property type="entry name" value="P-loop_NTPase"/>
</dbReference>
<dbReference type="SMART" id="SM00487">
    <property type="entry name" value="DEXDc"/>
    <property type="match status" value="1"/>
</dbReference>
<sequence length="725" mass="80259">MTAFEELGVINELSQAVFDVGWELPTPIQSEAIPAILGGGDVLIAAETGSGKTGAFCLPVAQVVWEQRKELLEPKGNTKDIPKIWQMNMADRDYGVAIDDAGLNCQTREAKVWHGVRCRGGVHTKGKYYYEATIEHDGLCRIGWATLGSSLNIGHDSLSFGFGGTGKISHKGKFDSYGESFTNNDVLGCYLDLDALKIGWTKNGKVFPTAFSLPNTFRDPSAALHPTITLQCSRLALNFGDAPWRFHPPPGFVGVSKSMPEVQSWYSPLTKALASNVDIAKTPLCVVLEPTRELVNQTHDNLSIFVAKLSNPPIRCRTLMSGVPIREVLNMLEEGTDIITGTASRILDLVEDGTLNFAGLRFMVIDEADALLANKQTANVIHRLMAKLPVATTYGNRVIVCSATLHNNDISQFSDRYMRFPQWIDLKGMDSVSENVHHVVCPVDAVSDKQWIRLMHEKDSKDLLEHDHVHDNDQLKIGTENKETISLGTKILKGSYVLRAIQALGIQQAIVFCRTKQQWHTAIALHGDRTADERADAMKSFRERLDKNEDAFLISTDVSARGIDVKNVPYVLNITLPDDKSMYVHRIGRVGRADRMGLSISFVATHQEKVWYHTCQSRGRGCFNTKDVSQRGCTIWYNEQKLLGEIEEHLGVTIGHVDSDFQIPTDEFEGKVIYGAKRTQSVQFGSHAPSLAASVGQLADLERSLQNSYLLAVAGHYAKIAKQVK</sequence>
<evidence type="ECO:0000256" key="1">
    <source>
        <dbReference type="ARBA" id="ARBA00008765"/>
    </source>
</evidence>
<dbReference type="GO" id="GO:0004527">
    <property type="term" value="F:exonuclease activity"/>
    <property type="evidence" value="ECO:0007669"/>
    <property type="project" value="UniProtKB-KW"/>
</dbReference>
<dbReference type="AlphaFoldDB" id="A0AA36G6E0"/>
<evidence type="ECO:0000259" key="12">
    <source>
        <dbReference type="PROSITE" id="PS51192"/>
    </source>
</evidence>
<dbReference type="CDD" id="cd18787">
    <property type="entry name" value="SF2_C_DEAD"/>
    <property type="match status" value="1"/>
</dbReference>
<dbReference type="InterPro" id="IPR013320">
    <property type="entry name" value="ConA-like_dom_sf"/>
</dbReference>
<feature type="domain" description="B30.2/SPRY" evidence="11">
    <location>
        <begin position="63"/>
        <end position="244"/>
    </location>
</feature>
<dbReference type="SMART" id="SM00449">
    <property type="entry name" value="SPRY"/>
    <property type="match status" value="1"/>
</dbReference>
<dbReference type="InterPro" id="IPR043136">
    <property type="entry name" value="B30.2/SPRY_sf"/>
</dbReference>
<proteinExistence type="inferred from homology"/>
<dbReference type="GO" id="GO:0005524">
    <property type="term" value="F:ATP binding"/>
    <property type="evidence" value="ECO:0007669"/>
    <property type="project" value="UniProtKB-UniRule"/>
</dbReference>
<protein>
    <recommendedName>
        <fullName evidence="10">ATP-dependent RNA helicase</fullName>
        <ecNumber evidence="10">3.6.4.13</ecNumber>
    </recommendedName>
</protein>
<dbReference type="EMBL" id="CATQJA010002651">
    <property type="protein sequence ID" value="CAJ0577455.1"/>
    <property type="molecule type" value="Genomic_DNA"/>
</dbReference>
<feature type="domain" description="DEAD-box RNA helicase Q" evidence="14">
    <location>
        <begin position="2"/>
        <end position="30"/>
    </location>
</feature>
<dbReference type="Proteomes" id="UP001177023">
    <property type="component" value="Unassembled WGS sequence"/>
</dbReference>
<dbReference type="InterPro" id="IPR014014">
    <property type="entry name" value="RNA_helicase_DEAD_Q_motif"/>
</dbReference>
<comment type="domain">
    <text evidence="10">The helicase domain is involved in the stimulation of RELA transcriptional activity.</text>
</comment>
<keyword evidence="5 10" id="KW-0347">Helicase</keyword>
<keyword evidence="4 10" id="KW-0378">Hydrolase</keyword>
<comment type="function">
    <text evidence="10">RNA helicase.</text>
</comment>
<keyword evidence="7 10" id="KW-0067">ATP-binding</keyword>
<dbReference type="InterPro" id="IPR003877">
    <property type="entry name" value="SPRY_dom"/>
</dbReference>
<keyword evidence="3 10" id="KW-0547">Nucleotide-binding</keyword>
<feature type="short sequence motif" description="Q motif" evidence="9">
    <location>
        <begin position="2"/>
        <end position="30"/>
    </location>
</feature>
<reference evidence="15" key="1">
    <citation type="submission" date="2023-06" db="EMBL/GenBank/DDBJ databases">
        <authorList>
            <person name="Delattre M."/>
        </authorList>
    </citation>
    <scope>NUCLEOTIDE SEQUENCE</scope>
    <source>
        <strain evidence="15">AF72</strain>
    </source>
</reference>
<evidence type="ECO:0000313" key="16">
    <source>
        <dbReference type="Proteomes" id="UP001177023"/>
    </source>
</evidence>
<dbReference type="GO" id="GO:0003723">
    <property type="term" value="F:RNA binding"/>
    <property type="evidence" value="ECO:0007669"/>
    <property type="project" value="UniProtKB-UniRule"/>
</dbReference>
<dbReference type="Pfam" id="PF00270">
    <property type="entry name" value="DEAD"/>
    <property type="match status" value="2"/>
</dbReference>
<dbReference type="InterPro" id="IPR014001">
    <property type="entry name" value="Helicase_ATP-bd"/>
</dbReference>
<evidence type="ECO:0000259" key="11">
    <source>
        <dbReference type="PROSITE" id="PS50188"/>
    </source>
</evidence>
<dbReference type="PROSITE" id="PS50188">
    <property type="entry name" value="B302_SPRY"/>
    <property type="match status" value="1"/>
</dbReference>
<keyword evidence="2" id="KW-0540">Nuclease</keyword>
<keyword evidence="16" id="KW-1185">Reference proteome</keyword>
<dbReference type="EC" id="3.6.4.13" evidence="10"/>
<dbReference type="CDD" id="cd12873">
    <property type="entry name" value="SPRY_DDX1"/>
    <property type="match status" value="1"/>
</dbReference>
<accession>A0AA36G6E0</accession>
<evidence type="ECO:0000256" key="4">
    <source>
        <dbReference type="ARBA" id="ARBA00022801"/>
    </source>
</evidence>
<dbReference type="InterPro" id="IPR001650">
    <property type="entry name" value="Helicase_C-like"/>
</dbReference>
<evidence type="ECO:0000256" key="5">
    <source>
        <dbReference type="ARBA" id="ARBA00022806"/>
    </source>
</evidence>
<evidence type="ECO:0000256" key="2">
    <source>
        <dbReference type="ARBA" id="ARBA00022722"/>
    </source>
</evidence>
<evidence type="ECO:0000256" key="3">
    <source>
        <dbReference type="ARBA" id="ARBA00022741"/>
    </source>
</evidence>
<dbReference type="Gene3D" id="3.40.50.300">
    <property type="entry name" value="P-loop containing nucleotide triphosphate hydrolases"/>
    <property type="match status" value="3"/>
</dbReference>
<dbReference type="PROSITE" id="PS51195">
    <property type="entry name" value="Q_MOTIF"/>
    <property type="match status" value="1"/>
</dbReference>
<dbReference type="Pfam" id="PF00271">
    <property type="entry name" value="Helicase_C"/>
    <property type="match status" value="1"/>
</dbReference>
<dbReference type="SUPFAM" id="SSF49899">
    <property type="entry name" value="Concanavalin A-like lectins/glucanases"/>
    <property type="match status" value="1"/>
</dbReference>
<organism evidence="15 16">
    <name type="scientific">Mesorhabditis spiculigera</name>
    <dbReference type="NCBI Taxonomy" id="96644"/>
    <lineage>
        <taxon>Eukaryota</taxon>
        <taxon>Metazoa</taxon>
        <taxon>Ecdysozoa</taxon>
        <taxon>Nematoda</taxon>
        <taxon>Chromadorea</taxon>
        <taxon>Rhabditida</taxon>
        <taxon>Rhabditina</taxon>
        <taxon>Rhabditomorpha</taxon>
        <taxon>Rhabditoidea</taxon>
        <taxon>Rhabditidae</taxon>
        <taxon>Mesorhabditinae</taxon>
        <taxon>Mesorhabditis</taxon>
    </lineage>
</organism>
<dbReference type="Gene3D" id="2.60.120.920">
    <property type="match status" value="1"/>
</dbReference>
<evidence type="ECO:0000256" key="8">
    <source>
        <dbReference type="ARBA" id="ARBA00022884"/>
    </source>
</evidence>
<comment type="caution">
    <text evidence="15">The sequence shown here is derived from an EMBL/GenBank/DDBJ whole genome shotgun (WGS) entry which is preliminary data.</text>
</comment>
<dbReference type="Pfam" id="PF00622">
    <property type="entry name" value="SPRY"/>
    <property type="match status" value="1"/>
</dbReference>
<evidence type="ECO:0000256" key="7">
    <source>
        <dbReference type="ARBA" id="ARBA00022840"/>
    </source>
</evidence>
<keyword evidence="6" id="KW-0269">Exonuclease</keyword>
<dbReference type="SUPFAM" id="SSF52540">
    <property type="entry name" value="P-loop containing nucleoside triphosphate hydrolases"/>
    <property type="match status" value="2"/>
</dbReference>
<evidence type="ECO:0000256" key="6">
    <source>
        <dbReference type="ARBA" id="ARBA00022839"/>
    </source>
</evidence>
<evidence type="ECO:0000256" key="10">
    <source>
        <dbReference type="RuleBase" id="RU365068"/>
    </source>
</evidence>
<dbReference type="InterPro" id="IPR011545">
    <property type="entry name" value="DEAD/DEAH_box_helicase_dom"/>
</dbReference>
<feature type="non-terminal residue" evidence="15">
    <location>
        <position position="1"/>
    </location>
</feature>
<keyword evidence="8 10" id="KW-0694">RNA-binding</keyword>
<evidence type="ECO:0000256" key="9">
    <source>
        <dbReference type="PROSITE-ProRule" id="PRU00552"/>
    </source>
</evidence>
<dbReference type="PROSITE" id="PS51194">
    <property type="entry name" value="HELICASE_CTER"/>
    <property type="match status" value="1"/>
</dbReference>
<comment type="similarity">
    <text evidence="1">Belongs to the DEAD box helicase family. DDX1 subfamily.</text>
</comment>
<dbReference type="PANTHER" id="PTHR24031">
    <property type="entry name" value="RNA HELICASE"/>
    <property type="match status" value="1"/>
</dbReference>
<name>A0AA36G6E0_9BILA</name>
<comment type="catalytic activity">
    <reaction evidence="10">
        <text>ATP + H2O = ADP + phosphate + H(+)</text>
        <dbReference type="Rhea" id="RHEA:13065"/>
        <dbReference type="ChEBI" id="CHEBI:15377"/>
        <dbReference type="ChEBI" id="CHEBI:15378"/>
        <dbReference type="ChEBI" id="CHEBI:30616"/>
        <dbReference type="ChEBI" id="CHEBI:43474"/>
        <dbReference type="ChEBI" id="CHEBI:456216"/>
        <dbReference type="EC" id="3.6.4.13"/>
    </reaction>
</comment>
<evidence type="ECO:0000313" key="15">
    <source>
        <dbReference type="EMBL" id="CAJ0577455.1"/>
    </source>
</evidence>
<dbReference type="InterPro" id="IPR001870">
    <property type="entry name" value="B30.2/SPRY"/>
</dbReference>
<feature type="domain" description="Helicase ATP-binding" evidence="12">
    <location>
        <begin position="281"/>
        <end position="423"/>
    </location>
</feature>
<dbReference type="GO" id="GO:0003724">
    <property type="term" value="F:RNA helicase activity"/>
    <property type="evidence" value="ECO:0007669"/>
    <property type="project" value="UniProtKB-EC"/>
</dbReference>
<evidence type="ECO:0000259" key="13">
    <source>
        <dbReference type="PROSITE" id="PS51194"/>
    </source>
</evidence>
<dbReference type="SMART" id="SM00490">
    <property type="entry name" value="HELICc"/>
    <property type="match status" value="1"/>
</dbReference>